<organism evidence="2 3">
    <name type="scientific">Cellvibrio japonicus (strain Ueda107)</name>
    <name type="common">Pseudomonas fluorescens subsp. cellulosa</name>
    <dbReference type="NCBI Taxonomy" id="498211"/>
    <lineage>
        <taxon>Bacteria</taxon>
        <taxon>Pseudomonadati</taxon>
        <taxon>Pseudomonadota</taxon>
        <taxon>Gammaproteobacteria</taxon>
        <taxon>Cellvibrionales</taxon>
        <taxon>Cellvibrionaceae</taxon>
        <taxon>Cellvibrio</taxon>
    </lineage>
</organism>
<dbReference type="EMBL" id="CP000934">
    <property type="protein sequence ID" value="ACE83629.1"/>
    <property type="molecule type" value="Genomic_DNA"/>
</dbReference>
<reference evidence="2 3" key="1">
    <citation type="journal article" date="2008" name="J. Bacteriol.">
        <title>Insights into plant cell wall degradation from the genome sequence of the soil bacterium Cellvibrio japonicus.</title>
        <authorList>
            <person name="Deboy R.T."/>
            <person name="Mongodin E.F."/>
            <person name="Fouts D.E."/>
            <person name="Tailford L.E."/>
            <person name="Khouri H."/>
            <person name="Emerson J.B."/>
            <person name="Mohamoud Y."/>
            <person name="Watkins K."/>
            <person name="Henrissat B."/>
            <person name="Gilbert H.J."/>
            <person name="Nelson K.E."/>
        </authorList>
    </citation>
    <scope>NUCLEOTIDE SEQUENCE [LARGE SCALE GENOMIC DNA]</scope>
    <source>
        <strain evidence="2 3">Ueda107</strain>
    </source>
</reference>
<dbReference type="HOGENOM" id="CLU_679463_0_0_6"/>
<feature type="signal peptide" evidence="1">
    <location>
        <begin position="1"/>
        <end position="26"/>
    </location>
</feature>
<sequence>MSVMGVKMGRIVCFLSVLCCCMPVVAMDKLAYTTDFVVALDPERKGAQVTINVESRGLLKEMVFRNNKSAYSNIRANGKLVITDKEVSWQLPESGAKLSFFVKINRAKGEGKYDAYINQDWAIFRGDNIIPPVRTTEVDGAYSIATLEFMLPKGWKSVETGWPRASATTFTIDNPERLFDRPTGWMIAGRLGSRQAKVKGTQIVVSGPVGESFRRMDVLTFLNFAWREMHDAFDKAPPKLLVVGANDPMWRGGLSAPNSLFLHADRPMVSENGTSPIIHELTHMVTRISGFESPTANDDWIAEGIAEFYSFELLYRAKGMTKARRARIIKGLADWGEDVKHLRKGPSAGKITARAVVLLDELDQELRTLSKNKHSLDSVVRILIKKRKVSLEDLQKAAESLVGKPLKALDSPLLK</sequence>
<evidence type="ECO:0008006" key="4">
    <source>
        <dbReference type="Google" id="ProtNLM"/>
    </source>
</evidence>
<keyword evidence="3" id="KW-1185">Reference proteome</keyword>
<dbReference type="eggNOG" id="COG3975">
    <property type="taxonomic scope" value="Bacteria"/>
</dbReference>
<protein>
    <recommendedName>
        <fullName evidence="4">Peptidase M61 catalytic domain-containing protein</fullName>
    </recommendedName>
</protein>
<keyword evidence="1" id="KW-0732">Signal</keyword>
<accession>B3PB66</accession>
<proteinExistence type="predicted"/>
<dbReference type="KEGG" id="cja:CJA_1038"/>
<feature type="chain" id="PRO_5002793867" description="Peptidase M61 catalytic domain-containing protein" evidence="1">
    <location>
        <begin position="27"/>
        <end position="415"/>
    </location>
</feature>
<evidence type="ECO:0000313" key="3">
    <source>
        <dbReference type="Proteomes" id="UP000001036"/>
    </source>
</evidence>
<evidence type="ECO:0000256" key="1">
    <source>
        <dbReference type="SAM" id="SignalP"/>
    </source>
</evidence>
<dbReference type="AlphaFoldDB" id="B3PB66"/>
<gene>
    <name evidence="2" type="ordered locus">CJA_1038</name>
</gene>
<name>B3PB66_CELJU</name>
<dbReference type="Proteomes" id="UP000001036">
    <property type="component" value="Chromosome"/>
</dbReference>
<evidence type="ECO:0000313" key="2">
    <source>
        <dbReference type="EMBL" id="ACE83629.1"/>
    </source>
</evidence>